<organism evidence="1">
    <name type="scientific">Lygus hesperus</name>
    <name type="common">Western plant bug</name>
    <dbReference type="NCBI Taxonomy" id="30085"/>
    <lineage>
        <taxon>Eukaryota</taxon>
        <taxon>Metazoa</taxon>
        <taxon>Ecdysozoa</taxon>
        <taxon>Arthropoda</taxon>
        <taxon>Hexapoda</taxon>
        <taxon>Insecta</taxon>
        <taxon>Pterygota</taxon>
        <taxon>Neoptera</taxon>
        <taxon>Paraneoptera</taxon>
        <taxon>Hemiptera</taxon>
        <taxon>Heteroptera</taxon>
        <taxon>Panheteroptera</taxon>
        <taxon>Cimicomorpha</taxon>
        <taxon>Miridae</taxon>
        <taxon>Mirini</taxon>
        <taxon>Lygus</taxon>
    </lineage>
</organism>
<name>A0A0A9Z3M9_LYGHE</name>
<reference evidence="1" key="1">
    <citation type="journal article" date="2014" name="PLoS ONE">
        <title>Transcriptome-Based Identification of ABC Transporters in the Western Tarnished Plant Bug Lygus hesperus.</title>
        <authorList>
            <person name="Hull J.J."/>
            <person name="Chaney K."/>
            <person name="Geib S.M."/>
            <person name="Fabrick J.A."/>
            <person name="Brent C.S."/>
            <person name="Walsh D."/>
            <person name="Lavine L.C."/>
        </authorList>
    </citation>
    <scope>NUCLEOTIDE SEQUENCE</scope>
</reference>
<proteinExistence type="predicted"/>
<dbReference type="Gene3D" id="2.40.70.10">
    <property type="entry name" value="Acid Proteases"/>
    <property type="match status" value="1"/>
</dbReference>
<dbReference type="AlphaFoldDB" id="A0A0A9Z3M9"/>
<feature type="non-terminal residue" evidence="1">
    <location>
        <position position="101"/>
    </location>
</feature>
<reference evidence="1" key="2">
    <citation type="submission" date="2014-07" db="EMBL/GenBank/DDBJ databases">
        <authorList>
            <person name="Hull J."/>
        </authorList>
    </citation>
    <scope>NUCLEOTIDE SEQUENCE</scope>
</reference>
<dbReference type="InterPro" id="IPR021109">
    <property type="entry name" value="Peptidase_aspartic_dom_sf"/>
</dbReference>
<evidence type="ECO:0000313" key="1">
    <source>
        <dbReference type="EMBL" id="JAG36420.1"/>
    </source>
</evidence>
<sequence length="101" mass="11433">KKRGEGIIVEEEALQNRRINTIEEYNDDDPQTDNKISKCPNVTIEINEWKTSALLDSGSEVSCVNEQFIQTHHLIFSKFSYLPVRNVIVKTAVGKATGQIK</sequence>
<dbReference type="SUPFAM" id="SSF50630">
    <property type="entry name" value="Acid proteases"/>
    <property type="match status" value="1"/>
</dbReference>
<dbReference type="EMBL" id="GBHO01007184">
    <property type="protein sequence ID" value="JAG36420.1"/>
    <property type="molecule type" value="Transcribed_RNA"/>
</dbReference>
<protein>
    <submittedName>
        <fullName evidence="1">Phosphoribosylaminoimidazole carboxylase</fullName>
    </submittedName>
</protein>
<accession>A0A0A9Z3M9</accession>
<gene>
    <name evidence="1" type="primary">ADE1</name>
    <name evidence="1" type="ORF">CM83_105544</name>
</gene>
<feature type="non-terminal residue" evidence="1">
    <location>
        <position position="1"/>
    </location>
</feature>